<evidence type="ECO:0000313" key="1">
    <source>
        <dbReference type="EMBL" id="MDL5156092.1"/>
    </source>
</evidence>
<accession>A0ABT7M8J1</accession>
<keyword evidence="2" id="KW-1185">Reference proteome</keyword>
<dbReference type="RefSeq" id="WP_286052333.1">
    <property type="nucleotide sequence ID" value="NZ_JASVWF010000002.1"/>
</dbReference>
<dbReference type="Gene3D" id="3.40.430.10">
    <property type="entry name" value="Dihydrofolate Reductase, subunit A"/>
    <property type="match status" value="1"/>
</dbReference>
<dbReference type="Proteomes" id="UP001231924">
    <property type="component" value="Unassembled WGS sequence"/>
</dbReference>
<organism evidence="1 2">
    <name type="scientific">Actinomycetospora termitidis</name>
    <dbReference type="NCBI Taxonomy" id="3053470"/>
    <lineage>
        <taxon>Bacteria</taxon>
        <taxon>Bacillati</taxon>
        <taxon>Actinomycetota</taxon>
        <taxon>Actinomycetes</taxon>
        <taxon>Pseudonocardiales</taxon>
        <taxon>Pseudonocardiaceae</taxon>
        <taxon>Actinomycetospora</taxon>
    </lineage>
</organism>
<sequence length="199" mass="21389">MARVVMQGVVSVDGFVADPDDEVGPLFDWYFNGEDELLARPSGWRFTVSPASATYAQPFWDAIDVTVIGRHLFDLTNGWDGKAAAGEHLVVVTHRPLPDEWLAAHPDASTHPADSVEAGIARARELAGDDGLICVSAGEVGGQAFAAGLVDEVAMDMAPVVLGHGKRFFGDHTGAVLLDDPDQVVQGDRVLHLHWTVRR</sequence>
<name>A0ABT7M8J1_9PSEU</name>
<dbReference type="SUPFAM" id="SSF53597">
    <property type="entry name" value="Dihydrofolate reductase-like"/>
    <property type="match status" value="1"/>
</dbReference>
<gene>
    <name evidence="1" type="ORF">QRT03_09010</name>
</gene>
<evidence type="ECO:0000313" key="2">
    <source>
        <dbReference type="Proteomes" id="UP001231924"/>
    </source>
</evidence>
<reference evidence="1 2" key="1">
    <citation type="submission" date="2023-06" db="EMBL/GenBank/DDBJ databases">
        <title>Actinomycetospora Odt1-22.</title>
        <authorList>
            <person name="Supong K."/>
        </authorList>
    </citation>
    <scope>NUCLEOTIDE SEQUENCE [LARGE SCALE GENOMIC DNA]</scope>
    <source>
        <strain evidence="1 2">Odt1-22</strain>
    </source>
</reference>
<dbReference type="EMBL" id="JASVWF010000002">
    <property type="protein sequence ID" value="MDL5156092.1"/>
    <property type="molecule type" value="Genomic_DNA"/>
</dbReference>
<comment type="caution">
    <text evidence="1">The sequence shown here is derived from an EMBL/GenBank/DDBJ whole genome shotgun (WGS) entry which is preliminary data.</text>
</comment>
<dbReference type="InterPro" id="IPR024072">
    <property type="entry name" value="DHFR-like_dom_sf"/>
</dbReference>
<proteinExistence type="predicted"/>
<protein>
    <submittedName>
        <fullName evidence="1">Dihydrofolate reductase</fullName>
    </submittedName>
</protein>